<feature type="region of interest" description="Disordered" evidence="1">
    <location>
        <begin position="80"/>
        <end position="101"/>
    </location>
</feature>
<organism evidence="2 3">
    <name type="scientific">Ignelater luminosus</name>
    <name type="common">Cucubano</name>
    <name type="synonym">Pyrophorus luminosus</name>
    <dbReference type="NCBI Taxonomy" id="2038154"/>
    <lineage>
        <taxon>Eukaryota</taxon>
        <taxon>Metazoa</taxon>
        <taxon>Ecdysozoa</taxon>
        <taxon>Arthropoda</taxon>
        <taxon>Hexapoda</taxon>
        <taxon>Insecta</taxon>
        <taxon>Pterygota</taxon>
        <taxon>Neoptera</taxon>
        <taxon>Endopterygota</taxon>
        <taxon>Coleoptera</taxon>
        <taxon>Polyphaga</taxon>
        <taxon>Elateriformia</taxon>
        <taxon>Elateroidea</taxon>
        <taxon>Elateridae</taxon>
        <taxon>Agrypninae</taxon>
        <taxon>Pyrophorini</taxon>
        <taxon>Ignelater</taxon>
    </lineage>
</organism>
<reference evidence="2" key="1">
    <citation type="submission" date="2019-08" db="EMBL/GenBank/DDBJ databases">
        <title>The genome of the North American firefly Photinus pyralis.</title>
        <authorList>
            <consortium name="Photinus pyralis genome working group"/>
            <person name="Fallon T.R."/>
            <person name="Sander Lower S.E."/>
            <person name="Weng J.-K."/>
        </authorList>
    </citation>
    <scope>NUCLEOTIDE SEQUENCE</scope>
    <source>
        <strain evidence="2">TRF0915ILg1</strain>
        <tissue evidence="2">Whole body</tissue>
    </source>
</reference>
<name>A0A8K0CD11_IGNLU</name>
<comment type="caution">
    <text evidence="2">The sequence shown here is derived from an EMBL/GenBank/DDBJ whole genome shotgun (WGS) entry which is preliminary data.</text>
</comment>
<keyword evidence="3" id="KW-1185">Reference proteome</keyword>
<proteinExistence type="predicted"/>
<dbReference type="AlphaFoldDB" id="A0A8K0CD11"/>
<gene>
    <name evidence="2" type="ORF">ILUMI_23140</name>
</gene>
<evidence type="ECO:0000313" key="3">
    <source>
        <dbReference type="Proteomes" id="UP000801492"/>
    </source>
</evidence>
<evidence type="ECO:0000313" key="2">
    <source>
        <dbReference type="EMBL" id="KAF2883037.1"/>
    </source>
</evidence>
<feature type="compositionally biased region" description="Basic and acidic residues" evidence="1">
    <location>
        <begin position="84"/>
        <end position="93"/>
    </location>
</feature>
<accession>A0A8K0CD11</accession>
<dbReference type="EMBL" id="VTPC01090568">
    <property type="protein sequence ID" value="KAF2883037.1"/>
    <property type="molecule type" value="Genomic_DNA"/>
</dbReference>
<evidence type="ECO:0000256" key="1">
    <source>
        <dbReference type="SAM" id="MobiDB-lite"/>
    </source>
</evidence>
<sequence length="119" mass="13791">MVVKDSQNNVDIPLKKKQKVVKRVEVRTARVKGLNYKGSQIASAQIGSDYKGRMRMYQAFCAIHGTTYERIRRIQAHLFQKGIPPKDRRESHNNKPKKKVGNRITLEEKILTNTIFLKL</sequence>
<dbReference type="Proteomes" id="UP000801492">
    <property type="component" value="Unassembled WGS sequence"/>
</dbReference>
<protein>
    <submittedName>
        <fullName evidence="2">Uncharacterized protein</fullName>
    </submittedName>
</protein>